<accession>A0A238U6F6</accession>
<evidence type="ECO:0008006" key="3">
    <source>
        <dbReference type="Google" id="ProtNLM"/>
    </source>
</evidence>
<name>A0A238U6F6_9FLAO</name>
<dbReference type="AlphaFoldDB" id="A0A238U6F6"/>
<reference evidence="1 2" key="1">
    <citation type="submission" date="2017-07" db="EMBL/GenBank/DDBJ databases">
        <authorList>
            <person name="Sun Z.S."/>
            <person name="Albrecht U."/>
            <person name="Echele G."/>
            <person name="Lee C.C."/>
        </authorList>
    </citation>
    <scope>NUCLEOTIDE SEQUENCE [LARGE SCALE GENOMIC DNA]</scope>
    <source>
        <strain evidence="2">type strain: KCTC 22618</strain>
    </source>
</reference>
<dbReference type="PROSITE" id="PS51257">
    <property type="entry name" value="PROKAR_LIPOPROTEIN"/>
    <property type="match status" value="1"/>
</dbReference>
<dbReference type="EMBL" id="LT899436">
    <property type="protein sequence ID" value="SNR14737.1"/>
    <property type="molecule type" value="Genomic_DNA"/>
</dbReference>
<protein>
    <recommendedName>
        <fullName evidence="3">Lipoprotein</fullName>
    </recommendedName>
</protein>
<proteinExistence type="predicted"/>
<keyword evidence="2" id="KW-1185">Reference proteome</keyword>
<dbReference type="RefSeq" id="WP_095069922.1">
    <property type="nucleotide sequence ID" value="NZ_LT899436.1"/>
</dbReference>
<dbReference type="Proteomes" id="UP000215214">
    <property type="component" value="Chromosome TJEJU"/>
</dbReference>
<sequence>MTRTYIIFLLLLIACKPEKKDDYYSEEKNEIEHIDFNLPTFRKWTECYADESVKLYFDELLISDKFKTLGVYLNNYTFSKKDSLDILDFEDYAVFMVNKNEQKWKLTGDDLERIFRVQKKKTGTINVDRLEALKKVYSDTTFLHSEKPIVIEEYRPNENILSALKLVKPFYDDHEIIVVYVYNLILINNHLVYGGYYLDLNGIESLEKAKEMNEVIMTKFLESNK</sequence>
<evidence type="ECO:0000313" key="2">
    <source>
        <dbReference type="Proteomes" id="UP000215214"/>
    </source>
</evidence>
<evidence type="ECO:0000313" key="1">
    <source>
        <dbReference type="EMBL" id="SNR14737.1"/>
    </source>
</evidence>
<dbReference type="OrthoDB" id="1434804at2"/>
<dbReference type="KEGG" id="tje:TJEJU_0976"/>
<gene>
    <name evidence="1" type="ORF">TJEJU_0976</name>
</gene>
<organism evidence="1 2">
    <name type="scientific">Tenacibaculum jejuense</name>
    <dbReference type="NCBI Taxonomy" id="584609"/>
    <lineage>
        <taxon>Bacteria</taxon>
        <taxon>Pseudomonadati</taxon>
        <taxon>Bacteroidota</taxon>
        <taxon>Flavobacteriia</taxon>
        <taxon>Flavobacteriales</taxon>
        <taxon>Flavobacteriaceae</taxon>
        <taxon>Tenacibaculum</taxon>
    </lineage>
</organism>